<proteinExistence type="predicted"/>
<gene>
    <name evidence="1" type="ORF">B4110_0892</name>
</gene>
<dbReference type="AlphaFoldDB" id="A0A150MF66"/>
<sequence length="68" mass="7609">MTVASQVKQSLASLKSIHAGLQGLALISQDEEAQRTFHEAMMMTEEIIADIKKRIGKLELEEPQYHGK</sequence>
<name>A0A150MF66_9BACL</name>
<comment type="caution">
    <text evidence="1">The sequence shown here is derived from an EMBL/GenBank/DDBJ whole genome shotgun (WGS) entry which is preliminary data.</text>
</comment>
<evidence type="ECO:0000313" key="1">
    <source>
        <dbReference type="EMBL" id="KYD23214.1"/>
    </source>
</evidence>
<accession>A0A150MF66</accession>
<dbReference type="GeneID" id="94900973"/>
<evidence type="ECO:0000313" key="2">
    <source>
        <dbReference type="Proteomes" id="UP000075324"/>
    </source>
</evidence>
<dbReference type="Proteomes" id="UP000075324">
    <property type="component" value="Unassembled WGS sequence"/>
</dbReference>
<dbReference type="Pfam" id="PF07870">
    <property type="entry name" value="DUF1657"/>
    <property type="match status" value="1"/>
</dbReference>
<evidence type="ECO:0008006" key="3">
    <source>
        <dbReference type="Google" id="ProtNLM"/>
    </source>
</evidence>
<protein>
    <recommendedName>
        <fullName evidence="3">DUF1657 domain-containing protein</fullName>
    </recommendedName>
</protein>
<dbReference type="RefSeq" id="WP_012749476.1">
    <property type="nucleotide sequence ID" value="NZ_CP070511.1"/>
</dbReference>
<organism evidence="1 2">
    <name type="scientific">Parageobacillus toebii</name>
    <dbReference type="NCBI Taxonomy" id="153151"/>
    <lineage>
        <taxon>Bacteria</taxon>
        <taxon>Bacillati</taxon>
        <taxon>Bacillota</taxon>
        <taxon>Bacilli</taxon>
        <taxon>Bacillales</taxon>
        <taxon>Anoxybacillaceae</taxon>
        <taxon>Parageobacillus</taxon>
    </lineage>
</organism>
<reference evidence="1 2" key="1">
    <citation type="submission" date="2016-01" db="EMBL/GenBank/DDBJ databases">
        <title>Draft Genome Sequences of Seven Thermophilic Sporeformers Isolated from Foods.</title>
        <authorList>
            <person name="Berendsen E.M."/>
            <person name="Wells-Bennik M.H."/>
            <person name="Krawcyk A.O."/>
            <person name="De Jong A."/>
            <person name="Holsappel S."/>
            <person name="Eijlander R.T."/>
            <person name="Kuipers O.P."/>
        </authorList>
    </citation>
    <scope>NUCLEOTIDE SEQUENCE [LARGE SCALE GENOMIC DNA]</scope>
    <source>
        <strain evidence="1 2">B4110</strain>
    </source>
</reference>
<dbReference type="PATRIC" id="fig|153151.4.peg.1729"/>
<dbReference type="InterPro" id="IPR012452">
    <property type="entry name" value="DUF1657"/>
</dbReference>
<dbReference type="EMBL" id="LQYW01000167">
    <property type="protein sequence ID" value="KYD23214.1"/>
    <property type="molecule type" value="Genomic_DNA"/>
</dbReference>